<dbReference type="PANTHER" id="PTHR10098">
    <property type="entry name" value="RAPSYN-RELATED"/>
    <property type="match status" value="1"/>
</dbReference>
<keyword evidence="3" id="KW-0732">Signal</keyword>
<evidence type="ECO:0000313" key="5">
    <source>
        <dbReference type="EMBL" id="ERT06619.1"/>
    </source>
</evidence>
<evidence type="ECO:0000256" key="2">
    <source>
        <dbReference type="SAM" id="Coils"/>
    </source>
</evidence>
<gene>
    <name evidence="5" type="ORF">M595_3390</name>
</gene>
<feature type="chain" id="PRO_5004687053" evidence="3">
    <location>
        <begin position="18"/>
        <end position="824"/>
    </location>
</feature>
<keyword evidence="6" id="KW-1185">Reference proteome</keyword>
<feature type="coiled-coil region" evidence="2">
    <location>
        <begin position="180"/>
        <end position="240"/>
    </location>
</feature>
<accession>U7QF91</accession>
<dbReference type="PANTHER" id="PTHR10098:SF108">
    <property type="entry name" value="TETRATRICOPEPTIDE REPEAT PROTEIN 28"/>
    <property type="match status" value="1"/>
</dbReference>
<feature type="repeat" description="TPR" evidence="1">
    <location>
        <begin position="287"/>
        <end position="320"/>
    </location>
</feature>
<dbReference type="PROSITE" id="PS50293">
    <property type="entry name" value="TPR_REGION"/>
    <property type="match status" value="2"/>
</dbReference>
<dbReference type="InterPro" id="IPR011990">
    <property type="entry name" value="TPR-like_helical_dom_sf"/>
</dbReference>
<evidence type="ECO:0000256" key="3">
    <source>
        <dbReference type="SAM" id="SignalP"/>
    </source>
</evidence>
<dbReference type="Proteomes" id="UP000017127">
    <property type="component" value="Unassembled WGS sequence"/>
</dbReference>
<dbReference type="PATRIC" id="fig|1348334.3.peg.3278"/>
<reference evidence="5 6" key="1">
    <citation type="journal article" date="2013" name="Front. Microbiol.">
        <title>Comparative genomic analyses of the cyanobacterium, Lyngbya aestuarii BL J, a powerful hydrogen producer.</title>
        <authorList>
            <person name="Kothari A."/>
            <person name="Vaughn M."/>
            <person name="Garcia-Pichel F."/>
        </authorList>
    </citation>
    <scope>NUCLEOTIDE SEQUENCE [LARGE SCALE GENOMIC DNA]</scope>
    <source>
        <strain evidence="5 6">BL J</strain>
    </source>
</reference>
<feature type="repeat" description="TPR" evidence="1">
    <location>
        <begin position="127"/>
        <end position="160"/>
    </location>
</feature>
<evidence type="ECO:0000259" key="4">
    <source>
        <dbReference type="Pfam" id="PF12770"/>
    </source>
</evidence>
<proteinExistence type="predicted"/>
<evidence type="ECO:0000256" key="1">
    <source>
        <dbReference type="PROSITE-ProRule" id="PRU00339"/>
    </source>
</evidence>
<feature type="repeat" description="TPR" evidence="1">
    <location>
        <begin position="87"/>
        <end position="120"/>
    </location>
</feature>
<feature type="repeat" description="TPR" evidence="1">
    <location>
        <begin position="167"/>
        <end position="200"/>
    </location>
</feature>
<sequence length="824" mass="92214">MVAIATLVLVCSINARAVDPGLLIVSKVEQIAQIDTTKDPKTRAMELYQQGTQLLNSGQFQAALDTFEEVLKTVQDLSDRNARLGQAGTLNQIAYAYYHLGNYEKALDSYKQALNIYTQEEKWQEQGAILTNMGALYGDIGEYQKALESHQQALVFAQQVNDIKRQGEIINNMGAIYQNLNQNQQALEFYQQALEILQQVGDKGWQGAILNNLGLIYANLEQYQKAIDSYQKALNLAEKDGDRVAQGRIFNNLGLVRSKVGDIPAALQSLQKALVIRQELKDLPGERTTYNDIGTVYRNLEEYKIALQNYNKALKISRQINARPQEGETLSNIGLTLLKLGQEAAAADQLFKAVKIWESLHPGLNDENKVSLMDSQADTYRWLQQALIAQNKIEAALEVSERGRARAFAQLLASRFNESDLSSSPLKFKQIQQIAQQQNSTLVEYSIVIEGKLLYIWVIQPDGELKFRSVDLSSLQSISPETGNHRQVINRGNEIEEQDNFVHKNIAQLDQQIVNKAAVNSQPVANIVRYKDPFLLRRYKFLIKPIADLLPTNPDHHVIFIPHQEFFLVPFAALQDEQGTYLIEKHTILISPSIQVLDLTYKHQQHLAKENQLKTLIIGNPKMPSIASRLGEKPQALSSLPGTEREALAIAKMLKTEPMIGEIATEDIVVKKMLQARIIHMATHGLLNELKHLGLEIPGALALTPTLKDDGLLTSDEIFNLKLKAELVVLSACNTGRGKITEDGVIGLSRSFISAGVPSVIVSLWYIPDNPSADLMIEFYRQMQTTNDKASALRQAMIKTIEKHPKPLEWAGFIFMGQSGFESN</sequence>
<dbReference type="InterPro" id="IPR024983">
    <property type="entry name" value="CHAT_dom"/>
</dbReference>
<feature type="signal peptide" evidence="3">
    <location>
        <begin position="1"/>
        <end position="17"/>
    </location>
</feature>
<evidence type="ECO:0000313" key="6">
    <source>
        <dbReference type="Proteomes" id="UP000017127"/>
    </source>
</evidence>
<dbReference type="Gene3D" id="1.25.40.10">
    <property type="entry name" value="Tetratricopeptide repeat domain"/>
    <property type="match status" value="2"/>
</dbReference>
<dbReference type="EMBL" id="AUZM01000033">
    <property type="protein sequence ID" value="ERT06619.1"/>
    <property type="molecule type" value="Genomic_DNA"/>
</dbReference>
<feature type="domain" description="CHAT" evidence="4">
    <location>
        <begin position="539"/>
        <end position="818"/>
    </location>
</feature>
<dbReference type="AlphaFoldDB" id="U7QF91"/>
<dbReference type="Pfam" id="PF13424">
    <property type="entry name" value="TPR_12"/>
    <property type="match status" value="3"/>
</dbReference>
<dbReference type="Pfam" id="PF12770">
    <property type="entry name" value="CHAT"/>
    <property type="match status" value="1"/>
</dbReference>
<organism evidence="5 6">
    <name type="scientific">Lyngbya aestuarii BL J</name>
    <dbReference type="NCBI Taxonomy" id="1348334"/>
    <lineage>
        <taxon>Bacteria</taxon>
        <taxon>Bacillati</taxon>
        <taxon>Cyanobacteriota</taxon>
        <taxon>Cyanophyceae</taxon>
        <taxon>Oscillatoriophycideae</taxon>
        <taxon>Oscillatoriales</taxon>
        <taxon>Microcoleaceae</taxon>
        <taxon>Lyngbya</taxon>
    </lineage>
</organism>
<protein>
    <submittedName>
        <fullName evidence="5">TPR repeat family protein</fullName>
    </submittedName>
</protein>
<dbReference type="PROSITE" id="PS50005">
    <property type="entry name" value="TPR"/>
    <property type="match status" value="5"/>
</dbReference>
<dbReference type="InterPro" id="IPR019734">
    <property type="entry name" value="TPR_rpt"/>
</dbReference>
<feature type="repeat" description="TPR" evidence="1">
    <location>
        <begin position="207"/>
        <end position="240"/>
    </location>
</feature>
<dbReference type="SMART" id="SM00028">
    <property type="entry name" value="TPR"/>
    <property type="match status" value="8"/>
</dbReference>
<keyword evidence="1" id="KW-0802">TPR repeat</keyword>
<dbReference type="SUPFAM" id="SSF48452">
    <property type="entry name" value="TPR-like"/>
    <property type="match status" value="2"/>
</dbReference>
<comment type="caution">
    <text evidence="5">The sequence shown here is derived from an EMBL/GenBank/DDBJ whole genome shotgun (WGS) entry which is preliminary data.</text>
</comment>
<name>U7QF91_9CYAN</name>
<keyword evidence="2" id="KW-0175">Coiled coil</keyword>